<dbReference type="SUPFAM" id="SSF75304">
    <property type="entry name" value="Amidase signature (AS) enzymes"/>
    <property type="match status" value="1"/>
</dbReference>
<dbReference type="Pfam" id="PF01425">
    <property type="entry name" value="Amidase"/>
    <property type="match status" value="1"/>
</dbReference>
<keyword evidence="2" id="KW-0436">Ligase</keyword>
<feature type="domain" description="Amidase" evidence="1">
    <location>
        <begin position="34"/>
        <end position="430"/>
    </location>
</feature>
<dbReference type="AlphaFoldDB" id="A0A7W7ZE55"/>
<evidence type="ECO:0000313" key="3">
    <source>
        <dbReference type="Proteomes" id="UP000540989"/>
    </source>
</evidence>
<dbReference type="GO" id="GO:0050566">
    <property type="term" value="F:asparaginyl-tRNA synthase (glutamine-hydrolyzing) activity"/>
    <property type="evidence" value="ECO:0007669"/>
    <property type="project" value="UniProtKB-EC"/>
</dbReference>
<evidence type="ECO:0000259" key="1">
    <source>
        <dbReference type="Pfam" id="PF01425"/>
    </source>
</evidence>
<dbReference type="InterPro" id="IPR000120">
    <property type="entry name" value="Amidase"/>
</dbReference>
<name>A0A7W7ZE55_9BACT</name>
<comment type="caution">
    <text evidence="2">The sequence shown here is derived from an EMBL/GenBank/DDBJ whole genome shotgun (WGS) entry which is preliminary data.</text>
</comment>
<proteinExistence type="predicted"/>
<sequence>MPDTAPPIAALRALIASGEVDPATVMIEAQKNADKHPGNGNTYLHRDSALAIREALALPAKFPEADDRPPLYGIPVSVKDCFDIIGTVATCGSKFYEAHNPPALTNAWIVDRLLAAGAVITGKTHLHPLAYGITGENPEYGDCLQPRDPSLLTGGSSSGAVASVQEGSAMFAIGTDTGGSVRVPAALCGLAGYRASLGLFPETICWQGGAHLAESFDTLGLLFHDLRDAPLLGEAVFAIARVPTPGNPRIGIPTADFLYDCDPDVLAAFTAWQHRLTEHGATIETFETTTWQDCKEIFTTIQASEASRYHRGHFSEFEPSIAERLTWGETITPAQLAALHQRLEAFRATIDELFTRFDFLLLPCAPVSRLVAGDDQSGARARILRYTCPISMAGLPTVTLAGELLATSHGEHFGTGMQLCAPRLKDAELLAFAAAL</sequence>
<dbReference type="GO" id="GO:0050567">
    <property type="term" value="F:glutaminyl-tRNA synthase (glutamine-hydrolyzing) activity"/>
    <property type="evidence" value="ECO:0007669"/>
    <property type="project" value="UniProtKB-EC"/>
</dbReference>
<evidence type="ECO:0000313" key="2">
    <source>
        <dbReference type="EMBL" id="MBB5057686.1"/>
    </source>
</evidence>
<dbReference type="PANTHER" id="PTHR11895:SF176">
    <property type="entry name" value="AMIDASE AMID-RELATED"/>
    <property type="match status" value="1"/>
</dbReference>
<dbReference type="Proteomes" id="UP000540989">
    <property type="component" value="Unassembled WGS sequence"/>
</dbReference>
<dbReference type="PANTHER" id="PTHR11895">
    <property type="entry name" value="TRANSAMIDASE"/>
    <property type="match status" value="1"/>
</dbReference>
<dbReference type="InterPro" id="IPR036928">
    <property type="entry name" value="AS_sf"/>
</dbReference>
<dbReference type="EC" id="6.3.5.7" evidence="2"/>
<protein>
    <submittedName>
        <fullName evidence="2">Aspartyl-tRNA(Asn)/glutamyl-tRNA(Gln) amidotransferase subunit A</fullName>
        <ecNumber evidence="2">6.3.5.6</ecNumber>
        <ecNumber evidence="2">6.3.5.7</ecNumber>
    </submittedName>
</protein>
<keyword evidence="3" id="KW-1185">Reference proteome</keyword>
<dbReference type="RefSeq" id="WP_184216746.1">
    <property type="nucleotide sequence ID" value="NZ_JACHIP010000003.1"/>
</dbReference>
<dbReference type="InterPro" id="IPR023631">
    <property type="entry name" value="Amidase_dom"/>
</dbReference>
<dbReference type="GO" id="GO:0016740">
    <property type="term" value="F:transferase activity"/>
    <property type="evidence" value="ECO:0007669"/>
    <property type="project" value="UniProtKB-KW"/>
</dbReference>
<gene>
    <name evidence="2" type="ORF">HDF16_002392</name>
</gene>
<accession>A0A7W7ZE55</accession>
<dbReference type="Gene3D" id="3.90.1300.10">
    <property type="entry name" value="Amidase signature (AS) domain"/>
    <property type="match status" value="1"/>
</dbReference>
<reference evidence="2 3" key="1">
    <citation type="submission" date="2020-08" db="EMBL/GenBank/DDBJ databases">
        <title>Genomic Encyclopedia of Type Strains, Phase IV (KMG-V): Genome sequencing to study the core and pangenomes of soil and plant-associated prokaryotes.</title>
        <authorList>
            <person name="Whitman W."/>
        </authorList>
    </citation>
    <scope>NUCLEOTIDE SEQUENCE [LARGE SCALE GENOMIC DNA]</scope>
    <source>
        <strain evidence="2 3">M8UP14</strain>
    </source>
</reference>
<dbReference type="EC" id="6.3.5.6" evidence="2"/>
<organism evidence="2 3">
    <name type="scientific">Granulicella aggregans</name>
    <dbReference type="NCBI Taxonomy" id="474949"/>
    <lineage>
        <taxon>Bacteria</taxon>
        <taxon>Pseudomonadati</taxon>
        <taxon>Acidobacteriota</taxon>
        <taxon>Terriglobia</taxon>
        <taxon>Terriglobales</taxon>
        <taxon>Acidobacteriaceae</taxon>
        <taxon>Granulicella</taxon>
    </lineage>
</organism>
<keyword evidence="2" id="KW-0808">Transferase</keyword>
<dbReference type="EMBL" id="JACHIP010000003">
    <property type="protein sequence ID" value="MBB5057686.1"/>
    <property type="molecule type" value="Genomic_DNA"/>
</dbReference>